<protein>
    <submittedName>
        <fullName evidence="1">NUDIX-family hydrolase</fullName>
        <ecNumber evidence="1">3.6.1.22</ecNumber>
    </submittedName>
</protein>
<comment type="caution">
    <text evidence="1">The sequence shown here is derived from an EMBL/GenBank/DDBJ whole genome shotgun (WGS) entry which is preliminary data.</text>
</comment>
<dbReference type="EMBL" id="CAHS01000013">
    <property type="protein sequence ID" value="CCG86458.1"/>
    <property type="molecule type" value="Genomic_DNA"/>
</dbReference>
<evidence type="ECO:0000313" key="2">
    <source>
        <dbReference type="Proteomes" id="UP000018217"/>
    </source>
</evidence>
<organism evidence="1 2">
    <name type="scientific">Erwinia piriflorinigrans CFBP 5888</name>
    <dbReference type="NCBI Taxonomy" id="1161919"/>
    <lineage>
        <taxon>Bacteria</taxon>
        <taxon>Pseudomonadati</taxon>
        <taxon>Pseudomonadota</taxon>
        <taxon>Gammaproteobacteria</taxon>
        <taxon>Enterobacterales</taxon>
        <taxon>Erwiniaceae</taxon>
        <taxon>Erwinia</taxon>
    </lineage>
</organism>
<dbReference type="Proteomes" id="UP000018217">
    <property type="component" value="Unassembled WGS sequence"/>
</dbReference>
<gene>
    <name evidence="1" type="primary">ycfB</name>
    <name evidence="1" type="ORF">EPIR_1093</name>
</gene>
<keyword evidence="2" id="KW-1185">Reference proteome</keyword>
<name>V5Z597_9GAMM</name>
<dbReference type="STRING" id="1161919.EPIR_1093"/>
<proteinExistence type="predicted"/>
<dbReference type="EC" id="3.6.1.22" evidence="1"/>
<dbReference type="AlphaFoldDB" id="V5Z597"/>
<sequence length="46" mass="5215">MGQPRADNEMEEMTWVNSRQPPCDIAVGSILRNNVMPLLFQQGLIN</sequence>
<dbReference type="GO" id="GO:0016787">
    <property type="term" value="F:hydrolase activity"/>
    <property type="evidence" value="ECO:0007669"/>
    <property type="project" value="UniProtKB-KW"/>
</dbReference>
<keyword evidence="1" id="KW-0378">Hydrolase</keyword>
<reference evidence="1 2" key="1">
    <citation type="journal article" date="2013" name="Syst. Appl. Microbiol.">
        <title>Phylogenetic position and virulence apparatus of the pear flower necrosis pathogen Erwinia piriflorinigrans CFBP 5888T as assessed by comparative genomics.</title>
        <authorList>
            <person name="Smits T.H."/>
            <person name="Rezzonico F."/>
            <person name="Lopez M.M."/>
            <person name="Blom J."/>
            <person name="Goesmann A."/>
            <person name="Frey J.E."/>
            <person name="Duffy B."/>
        </authorList>
    </citation>
    <scope>NUCLEOTIDE SEQUENCE [LARGE SCALE GENOMIC DNA]</scope>
    <source>
        <strain evidence="2">CFBP5888</strain>
    </source>
</reference>
<evidence type="ECO:0000313" key="1">
    <source>
        <dbReference type="EMBL" id="CCG86458.1"/>
    </source>
</evidence>
<accession>V5Z597</accession>